<dbReference type="PIRSF" id="PIRSF002304">
    <property type="entry name" value="Membrane_skeletal_4_1"/>
    <property type="match status" value="1"/>
</dbReference>
<dbReference type="SMART" id="SM01195">
    <property type="entry name" value="FA"/>
    <property type="match status" value="1"/>
</dbReference>
<dbReference type="SUPFAM" id="SSF47031">
    <property type="entry name" value="Second domain of FERM"/>
    <property type="match status" value="1"/>
</dbReference>
<dbReference type="FunFam" id="2.30.29.30:FF:000001">
    <property type="entry name" value="Erythrocyte membrane protein band 4.1"/>
    <property type="match status" value="1"/>
</dbReference>
<comment type="subcellular location">
    <subcellularLocation>
        <location evidence="2">Cytoplasm</location>
        <location evidence="2">Cell cortex</location>
    </subcellularLocation>
    <subcellularLocation>
        <location evidence="1">Cytoplasm</location>
        <location evidence="1">Cytoskeleton</location>
    </subcellularLocation>
</comment>
<dbReference type="Pfam" id="PF00373">
    <property type="entry name" value="FERM_M"/>
    <property type="match status" value="1"/>
</dbReference>
<evidence type="ECO:0000256" key="5">
    <source>
        <dbReference type="ARBA" id="ARBA00023203"/>
    </source>
</evidence>
<feature type="compositionally biased region" description="Low complexity" evidence="12">
    <location>
        <begin position="89"/>
        <end position="99"/>
    </location>
</feature>
<proteinExistence type="predicted"/>
<dbReference type="GO" id="GO:0005886">
    <property type="term" value="C:plasma membrane"/>
    <property type="evidence" value="ECO:0007669"/>
    <property type="project" value="TreeGrafter"/>
</dbReference>
<dbReference type="InterPro" id="IPR019748">
    <property type="entry name" value="FERM_central"/>
</dbReference>
<comment type="function">
    <text evidence="10">Protein 4.1 is a major structural element of the erythrocyte membrane skeleton. It plays a key role in regulating membrane physical properties of mechanical stability and deformability by stabilizing spectrin-actin interaction. Recruits DLG1 to membranes. Required for dynein-dynactin complex and NUMA1 recruitment at the mitotic cell cortex during anaphase.</text>
</comment>
<dbReference type="CTD" id="23136"/>
<dbReference type="Pfam" id="PF09380">
    <property type="entry name" value="FERM_C"/>
    <property type="match status" value="1"/>
</dbReference>
<dbReference type="Ensembl" id="ENSPSNT00000022146.1">
    <property type="protein sequence ID" value="ENSPSNP00000019665.1"/>
    <property type="gene ID" value="ENSPSNG00000012785.1"/>
</dbReference>
<dbReference type="Pfam" id="PF09379">
    <property type="entry name" value="FERM_N"/>
    <property type="match status" value="1"/>
</dbReference>
<feature type="region of interest" description="Disordered" evidence="12">
    <location>
        <begin position="1"/>
        <end position="100"/>
    </location>
</feature>
<evidence type="ECO:0000256" key="12">
    <source>
        <dbReference type="SAM" id="MobiDB-lite"/>
    </source>
</evidence>
<dbReference type="Gene3D" id="1.20.80.10">
    <property type="match status" value="1"/>
</dbReference>
<organism evidence="14 15">
    <name type="scientific">Phocoena sinus</name>
    <name type="common">Vaquita</name>
    <dbReference type="NCBI Taxonomy" id="42100"/>
    <lineage>
        <taxon>Eukaryota</taxon>
        <taxon>Metazoa</taxon>
        <taxon>Chordata</taxon>
        <taxon>Craniata</taxon>
        <taxon>Vertebrata</taxon>
        <taxon>Euteleostomi</taxon>
        <taxon>Mammalia</taxon>
        <taxon>Eutheria</taxon>
        <taxon>Laurasiatheria</taxon>
        <taxon>Artiodactyla</taxon>
        <taxon>Whippomorpha</taxon>
        <taxon>Cetacea</taxon>
        <taxon>Odontoceti</taxon>
        <taxon>Phocoenidae</taxon>
        <taxon>Phocoena</taxon>
    </lineage>
</organism>
<feature type="domain" description="FERM" evidence="13">
    <location>
        <begin position="110"/>
        <end position="391"/>
    </location>
</feature>
<dbReference type="GO" id="GO:0005856">
    <property type="term" value="C:cytoskeleton"/>
    <property type="evidence" value="ECO:0007669"/>
    <property type="project" value="UniProtKB-SubCell"/>
</dbReference>
<evidence type="ECO:0000313" key="15">
    <source>
        <dbReference type="Proteomes" id="UP000694554"/>
    </source>
</evidence>
<dbReference type="InterPro" id="IPR008379">
    <property type="entry name" value="Band_4.1_C"/>
</dbReference>
<dbReference type="PANTHER" id="PTHR23280">
    <property type="entry name" value="4.1 G PROTEIN"/>
    <property type="match status" value="1"/>
</dbReference>
<dbReference type="PANTHER" id="PTHR23280:SF20">
    <property type="entry name" value="BAND 4.1-LIKE PROTEIN 3"/>
    <property type="match status" value="1"/>
</dbReference>
<gene>
    <name evidence="14" type="primary">EPB41L3</name>
</gene>
<dbReference type="InterPro" id="IPR029071">
    <property type="entry name" value="Ubiquitin-like_domsf"/>
</dbReference>
<reference evidence="14" key="1">
    <citation type="submission" date="2019-08" db="EMBL/GenBank/DDBJ databases">
        <title>Phocoena sinus (Vaquita) genome, mPhoSin1, primary haplotype.</title>
        <authorList>
            <person name="Morin P."/>
            <person name="Mountcastle J."/>
            <person name="Fungtammasan C."/>
            <person name="Rhie A."/>
            <person name="Rojas-Bracho L."/>
            <person name="Smith C.R."/>
            <person name="Taylor B.L."/>
            <person name="Gulland F.M.D."/>
            <person name="Musser W."/>
            <person name="Houck M."/>
            <person name="Haase B."/>
            <person name="Paez S."/>
            <person name="Howe K."/>
            <person name="Torrance J."/>
            <person name="Formenti G."/>
            <person name="Phillippy A."/>
            <person name="Ryder O."/>
            <person name="Jarvis E.D."/>
            <person name="Fedrigo O."/>
        </authorList>
    </citation>
    <scope>NUCLEOTIDE SEQUENCE [LARGE SCALE GENOMIC DNA]</scope>
</reference>
<evidence type="ECO:0000256" key="1">
    <source>
        <dbReference type="ARBA" id="ARBA00004245"/>
    </source>
</evidence>
<dbReference type="InterPro" id="IPR019749">
    <property type="entry name" value="Band_41_domain"/>
</dbReference>
<dbReference type="InterPro" id="IPR011993">
    <property type="entry name" value="PH-like_dom_sf"/>
</dbReference>
<dbReference type="FunFam" id="1.20.80.10:FF:000001">
    <property type="entry name" value="Erythrocyte membrane protein band 4.1"/>
    <property type="match status" value="1"/>
</dbReference>
<dbReference type="PROSITE" id="PS00661">
    <property type="entry name" value="FERM_2"/>
    <property type="match status" value="1"/>
</dbReference>
<evidence type="ECO:0000256" key="10">
    <source>
        <dbReference type="ARBA" id="ARBA00054563"/>
    </source>
</evidence>
<dbReference type="GO" id="GO:0031032">
    <property type="term" value="P:actomyosin structure organization"/>
    <property type="evidence" value="ECO:0007669"/>
    <property type="project" value="TreeGrafter"/>
</dbReference>
<evidence type="ECO:0000313" key="14">
    <source>
        <dbReference type="Ensembl" id="ENSPSNP00000019665.1"/>
    </source>
</evidence>
<feature type="region of interest" description="Disordered" evidence="12">
    <location>
        <begin position="483"/>
        <end position="562"/>
    </location>
</feature>
<name>A0A8C9CBU6_PHOSS</name>
<keyword evidence="3" id="KW-0963">Cytoplasm</keyword>
<keyword evidence="5" id="KW-0009">Actin-binding</keyword>
<dbReference type="GeneTree" id="ENSGT00940000157047"/>
<dbReference type="FunFam" id="3.10.20.90:FF:000002">
    <property type="entry name" value="Erythrocyte protein band 4.1-like 3"/>
    <property type="match status" value="1"/>
</dbReference>
<dbReference type="SMART" id="SM00295">
    <property type="entry name" value="B41"/>
    <property type="match status" value="1"/>
</dbReference>
<dbReference type="GeneID" id="116738979"/>
<evidence type="ECO:0000259" key="13">
    <source>
        <dbReference type="PROSITE" id="PS50057"/>
    </source>
</evidence>
<dbReference type="InterPro" id="IPR018980">
    <property type="entry name" value="FERM_PH-like_C"/>
</dbReference>
<sequence>MTTESGSDLESKPEQEAEPQEGHAGAQLGAQPGAEPGTEEQPRALEQLEEAAAHSTPVRKEVTDKDQEFAAGPAKQPEYQQFEDDKLSQKSSSSRLSRSPLKIVKKPKSMQCKVILLDGSEYTCDVEKRSRGQVLFDKVCEHLNLLEKDYFGLTYRDAESQKNWLDPAKEIKKQIRSGAWHFSFNVKFYPPDPSQLSEDITRYYLCLQLRDDIVSGRLPCSSVTLATLGSYTVQSELGDYDPDECGSDYISEFRFAPNHTKELEDKVIELHKSHRGMTPAEAEMYFLENAKKLSMYGVDLHHAKDSEGVEIMLGVCASGLLIYRDRLRINRFAWPKVLKISYKRSNFYIKIRPGEFEQFESTIGFKLPNHRAAKRLWKVCVEHHTFFRLLLPEAPPKKFLTLGSKFRYSGRTQAQTRRASALIDRPAPYFERSSSKRYTMSRSLDGASVNENHEIYMKDSVSAAEVGTGQYITTKGISQTNLITTVTPEKKAEEERGEEDDRRQKAEEATPVAAVRPEGKTDSERTDTAADGETTATEKMETKTESGKIETETTQHPQPLSTQKVVQETALVEERHVMNVHASGDASYAAGDDMDAVTQAASADVSDVKGKEVSALTEGAKEEKGEVADKAVLEQGEMAAASQEPEEEQSAAIHVPEALEQKPHFESSTVKTETISFGSVSPGGVKLEISTKEVPVVHTETKTITYESSQVDLGADLEPGVLMSAQTITSETTSTTTTTHITKTVKGGISETRIEKRIVITGDADIDHDQALAQAIKEAKEQHPDMSVTKVVVHKETEITPEDGED</sequence>
<keyword evidence="15" id="KW-1185">Reference proteome</keyword>
<dbReference type="PROSITE" id="PS00660">
    <property type="entry name" value="FERM_1"/>
    <property type="match status" value="1"/>
</dbReference>
<evidence type="ECO:0000256" key="3">
    <source>
        <dbReference type="ARBA" id="ARBA00022490"/>
    </source>
</evidence>
<keyword evidence="4" id="KW-0597">Phosphoprotein</keyword>
<dbReference type="InterPro" id="IPR000299">
    <property type="entry name" value="FERM_domain"/>
</dbReference>
<dbReference type="GO" id="GO:0005198">
    <property type="term" value="F:structural molecule activity"/>
    <property type="evidence" value="ECO:0007669"/>
    <property type="project" value="InterPro"/>
</dbReference>
<dbReference type="CDD" id="cd14473">
    <property type="entry name" value="FERM_B-lobe"/>
    <property type="match status" value="1"/>
</dbReference>
<dbReference type="InterPro" id="IPR030691">
    <property type="entry name" value="Band4.1-L3_FERM_F1"/>
</dbReference>
<feature type="compositionally biased region" description="Basic and acidic residues" evidence="12">
    <location>
        <begin position="58"/>
        <end position="68"/>
    </location>
</feature>
<dbReference type="PROSITE" id="PS50057">
    <property type="entry name" value="FERM_3"/>
    <property type="match status" value="1"/>
</dbReference>
<protein>
    <recommendedName>
        <fullName evidence="7">Protein 4.1</fullName>
    </recommendedName>
    <alternativeName>
        <fullName evidence="11">4.1R</fullName>
    </alternativeName>
    <alternativeName>
        <fullName evidence="8">Band 4.1</fullName>
    </alternativeName>
    <alternativeName>
        <fullName evidence="9">Erythrocyte membrane protein band 4.1</fullName>
    </alternativeName>
</protein>
<dbReference type="InterPro" id="IPR018979">
    <property type="entry name" value="FERM_N"/>
</dbReference>
<dbReference type="InterPro" id="IPR019747">
    <property type="entry name" value="FERM_CS"/>
</dbReference>
<evidence type="ECO:0000256" key="9">
    <source>
        <dbReference type="ARBA" id="ARBA00032586"/>
    </source>
</evidence>
<dbReference type="CDD" id="cd13184">
    <property type="entry name" value="FERM_C_4_1_family"/>
    <property type="match status" value="1"/>
</dbReference>
<dbReference type="Pfam" id="PF08736">
    <property type="entry name" value="FA"/>
    <property type="match status" value="1"/>
</dbReference>
<dbReference type="SUPFAM" id="SSF54236">
    <property type="entry name" value="Ubiquitin-like"/>
    <property type="match status" value="1"/>
</dbReference>
<reference evidence="14" key="3">
    <citation type="submission" date="2025-09" db="UniProtKB">
        <authorList>
            <consortium name="Ensembl"/>
        </authorList>
    </citation>
    <scope>IDENTIFICATION</scope>
</reference>
<evidence type="ECO:0000256" key="2">
    <source>
        <dbReference type="ARBA" id="ARBA00004544"/>
    </source>
</evidence>
<dbReference type="SMART" id="SM01196">
    <property type="entry name" value="FERM_C"/>
    <property type="match status" value="1"/>
</dbReference>
<dbReference type="Gene3D" id="2.30.29.30">
    <property type="entry name" value="Pleckstrin-homology domain (PH domain)/Phosphotyrosine-binding domain (PTB)"/>
    <property type="match status" value="1"/>
</dbReference>
<dbReference type="InterPro" id="IPR000798">
    <property type="entry name" value="Ez/rad/moesin-like"/>
</dbReference>
<evidence type="ECO:0000256" key="7">
    <source>
        <dbReference type="ARBA" id="ARBA00023658"/>
    </source>
</evidence>
<dbReference type="GO" id="GO:0005938">
    <property type="term" value="C:cell cortex"/>
    <property type="evidence" value="ECO:0007669"/>
    <property type="project" value="UniProtKB-SubCell"/>
</dbReference>
<feature type="compositionally biased region" description="Basic and acidic residues" evidence="12">
    <location>
        <begin position="488"/>
        <end position="508"/>
    </location>
</feature>
<dbReference type="InterPro" id="IPR014352">
    <property type="entry name" value="FERM/acyl-CoA-bd_prot_sf"/>
</dbReference>
<dbReference type="RefSeq" id="XP_032458870.1">
    <property type="nucleotide sequence ID" value="XM_032602979.1"/>
</dbReference>
<dbReference type="PRINTS" id="PR00661">
    <property type="entry name" value="ERMFAMILY"/>
</dbReference>
<evidence type="ECO:0000256" key="4">
    <source>
        <dbReference type="ARBA" id="ARBA00022553"/>
    </source>
</evidence>
<reference evidence="14" key="2">
    <citation type="submission" date="2025-08" db="UniProtKB">
        <authorList>
            <consortium name="Ensembl"/>
        </authorList>
    </citation>
    <scope>IDENTIFICATION</scope>
</reference>
<evidence type="ECO:0000256" key="11">
    <source>
        <dbReference type="ARBA" id="ARBA00078357"/>
    </source>
</evidence>
<dbReference type="Gene3D" id="3.10.20.90">
    <property type="entry name" value="Phosphatidylinositol 3-kinase Catalytic Subunit, Chain A, domain 1"/>
    <property type="match status" value="1"/>
</dbReference>
<evidence type="ECO:0000256" key="6">
    <source>
        <dbReference type="ARBA" id="ARBA00023212"/>
    </source>
</evidence>
<dbReference type="Proteomes" id="UP000694554">
    <property type="component" value="Chromosome 14"/>
</dbReference>
<keyword evidence="6" id="KW-0206">Cytoskeleton</keyword>
<dbReference type="GO" id="GO:0003779">
    <property type="term" value="F:actin binding"/>
    <property type="evidence" value="ECO:0007669"/>
    <property type="project" value="UniProtKB-KW"/>
</dbReference>
<feature type="compositionally biased region" description="Basic and acidic residues" evidence="12">
    <location>
        <begin position="517"/>
        <end position="528"/>
    </location>
</feature>
<accession>A0A8C9CBU6</accession>
<dbReference type="Pfam" id="PF05902">
    <property type="entry name" value="4_1_CTD"/>
    <property type="match status" value="1"/>
</dbReference>
<dbReference type="SUPFAM" id="SSF50729">
    <property type="entry name" value="PH domain-like"/>
    <property type="match status" value="1"/>
</dbReference>
<evidence type="ECO:0000256" key="8">
    <source>
        <dbReference type="ARBA" id="ARBA00030419"/>
    </source>
</evidence>
<dbReference type="InterPro" id="IPR014847">
    <property type="entry name" value="FA"/>
</dbReference>
<dbReference type="CDD" id="cd17203">
    <property type="entry name" value="FERM_F1_EPB41L3"/>
    <property type="match status" value="1"/>
</dbReference>
<dbReference type="AlphaFoldDB" id="A0A8C9CBU6"/>
<dbReference type="PRINTS" id="PR00935">
    <property type="entry name" value="BAND41"/>
</dbReference>
<feature type="compositionally biased region" description="Basic and acidic residues" evidence="12">
    <location>
        <begin position="536"/>
        <end position="553"/>
    </location>
</feature>
<dbReference type="InterPro" id="IPR035963">
    <property type="entry name" value="FERM_2"/>
</dbReference>